<evidence type="ECO:0000313" key="3">
    <source>
        <dbReference type="EMBL" id="KAH3855642.1"/>
    </source>
</evidence>
<accession>A0A9D4LE99</accession>
<organism evidence="3 4">
    <name type="scientific">Dreissena polymorpha</name>
    <name type="common">Zebra mussel</name>
    <name type="synonym">Mytilus polymorpha</name>
    <dbReference type="NCBI Taxonomy" id="45954"/>
    <lineage>
        <taxon>Eukaryota</taxon>
        <taxon>Metazoa</taxon>
        <taxon>Spiralia</taxon>
        <taxon>Lophotrochozoa</taxon>
        <taxon>Mollusca</taxon>
        <taxon>Bivalvia</taxon>
        <taxon>Autobranchia</taxon>
        <taxon>Heteroconchia</taxon>
        <taxon>Euheterodonta</taxon>
        <taxon>Imparidentia</taxon>
        <taxon>Neoheterodontei</taxon>
        <taxon>Myida</taxon>
        <taxon>Dreissenoidea</taxon>
        <taxon>Dreissenidae</taxon>
        <taxon>Dreissena</taxon>
    </lineage>
</organism>
<keyword evidence="2" id="KW-1133">Transmembrane helix</keyword>
<reference evidence="3" key="1">
    <citation type="journal article" date="2019" name="bioRxiv">
        <title>The Genome of the Zebra Mussel, Dreissena polymorpha: A Resource for Invasive Species Research.</title>
        <authorList>
            <person name="McCartney M.A."/>
            <person name="Auch B."/>
            <person name="Kono T."/>
            <person name="Mallez S."/>
            <person name="Zhang Y."/>
            <person name="Obille A."/>
            <person name="Becker A."/>
            <person name="Abrahante J.E."/>
            <person name="Garbe J."/>
            <person name="Badalamenti J.P."/>
            <person name="Herman A."/>
            <person name="Mangelson H."/>
            <person name="Liachko I."/>
            <person name="Sullivan S."/>
            <person name="Sone E.D."/>
            <person name="Koren S."/>
            <person name="Silverstein K.A.T."/>
            <person name="Beckman K.B."/>
            <person name="Gohl D.M."/>
        </authorList>
    </citation>
    <scope>NUCLEOTIDE SEQUENCE</scope>
    <source>
        <strain evidence="3">Duluth1</strain>
        <tissue evidence="3">Whole animal</tissue>
    </source>
</reference>
<keyword evidence="2" id="KW-0812">Transmembrane</keyword>
<evidence type="ECO:0000256" key="1">
    <source>
        <dbReference type="SAM" id="MobiDB-lite"/>
    </source>
</evidence>
<keyword evidence="2" id="KW-0472">Membrane</keyword>
<feature type="transmembrane region" description="Helical" evidence="2">
    <location>
        <begin position="82"/>
        <end position="114"/>
    </location>
</feature>
<protein>
    <submittedName>
        <fullName evidence="3">Uncharacterized protein</fullName>
    </submittedName>
</protein>
<dbReference type="Proteomes" id="UP000828390">
    <property type="component" value="Unassembled WGS sequence"/>
</dbReference>
<keyword evidence="4" id="KW-1185">Reference proteome</keyword>
<evidence type="ECO:0000256" key="2">
    <source>
        <dbReference type="SAM" id="Phobius"/>
    </source>
</evidence>
<reference evidence="3" key="2">
    <citation type="submission" date="2020-11" db="EMBL/GenBank/DDBJ databases">
        <authorList>
            <person name="McCartney M.A."/>
            <person name="Auch B."/>
            <person name="Kono T."/>
            <person name="Mallez S."/>
            <person name="Becker A."/>
            <person name="Gohl D.M."/>
            <person name="Silverstein K.A.T."/>
            <person name="Koren S."/>
            <person name="Bechman K.B."/>
            <person name="Herman A."/>
            <person name="Abrahante J.E."/>
            <person name="Garbe J."/>
        </authorList>
    </citation>
    <scope>NUCLEOTIDE SEQUENCE</scope>
    <source>
        <strain evidence="3">Duluth1</strain>
        <tissue evidence="3">Whole animal</tissue>
    </source>
</reference>
<sequence>MSIFQKSVTDRQTDGQTDGQCDHYMPTFGGIIKSSNSVVVTNNFLEETIGDRINEPSNKESASTIRPQFEVLVVEEVAVVEVFVVVVVVVVVVVAAATTTAAVVVVVIVVLIVVDARHSSDILSPHDTTRDNHATIKI</sequence>
<comment type="caution">
    <text evidence="3">The sequence shown here is derived from an EMBL/GenBank/DDBJ whole genome shotgun (WGS) entry which is preliminary data.</text>
</comment>
<evidence type="ECO:0000313" key="4">
    <source>
        <dbReference type="Proteomes" id="UP000828390"/>
    </source>
</evidence>
<dbReference type="EMBL" id="JAIWYP010000003">
    <property type="protein sequence ID" value="KAH3855642.1"/>
    <property type="molecule type" value="Genomic_DNA"/>
</dbReference>
<gene>
    <name evidence="3" type="ORF">DPMN_098212</name>
</gene>
<proteinExistence type="predicted"/>
<feature type="region of interest" description="Disordered" evidence="1">
    <location>
        <begin position="1"/>
        <end position="20"/>
    </location>
</feature>
<dbReference type="AlphaFoldDB" id="A0A9D4LE99"/>
<name>A0A9D4LE99_DREPO</name>